<dbReference type="GO" id="GO:0005737">
    <property type="term" value="C:cytoplasm"/>
    <property type="evidence" value="ECO:0007669"/>
    <property type="project" value="TreeGrafter"/>
</dbReference>
<dbReference type="PROSITE" id="PS51411">
    <property type="entry name" value="PSP1_C"/>
    <property type="match status" value="1"/>
</dbReference>
<feature type="compositionally biased region" description="Basic and acidic residues" evidence="1">
    <location>
        <begin position="271"/>
        <end position="296"/>
    </location>
</feature>
<feature type="region of interest" description="Disordered" evidence="1">
    <location>
        <begin position="267"/>
        <end position="326"/>
    </location>
</feature>
<dbReference type="AlphaFoldDB" id="A0A0F9NHQ3"/>
<protein>
    <recommendedName>
        <fullName evidence="2">PSP1 C-terminal domain-containing protein</fullName>
    </recommendedName>
</protein>
<reference evidence="3" key="1">
    <citation type="journal article" date="2015" name="Nature">
        <title>Complex archaea that bridge the gap between prokaryotes and eukaryotes.</title>
        <authorList>
            <person name="Spang A."/>
            <person name="Saw J.H."/>
            <person name="Jorgensen S.L."/>
            <person name="Zaremba-Niedzwiedzka K."/>
            <person name="Martijn J."/>
            <person name="Lind A.E."/>
            <person name="van Eijk R."/>
            <person name="Schleper C."/>
            <person name="Guy L."/>
            <person name="Ettema T.J."/>
        </authorList>
    </citation>
    <scope>NUCLEOTIDE SEQUENCE</scope>
</reference>
<name>A0A0F9NHQ3_9ZZZZ</name>
<dbReference type="PANTHER" id="PTHR43830">
    <property type="entry name" value="PROTEIN PSP1"/>
    <property type="match status" value="1"/>
</dbReference>
<dbReference type="NCBIfam" id="NF041131">
    <property type="entry name" value="RicT_YaaT_fam"/>
    <property type="match status" value="1"/>
</dbReference>
<dbReference type="InterPro" id="IPR047767">
    <property type="entry name" value="PSP1-like"/>
</dbReference>
<dbReference type="Pfam" id="PF04468">
    <property type="entry name" value="PSP1"/>
    <property type="match status" value="1"/>
</dbReference>
<proteinExistence type="predicted"/>
<evidence type="ECO:0000256" key="1">
    <source>
        <dbReference type="SAM" id="MobiDB-lite"/>
    </source>
</evidence>
<accession>A0A0F9NHQ3</accession>
<feature type="domain" description="PSP1 C-terminal" evidence="2">
    <location>
        <begin position="62"/>
        <end position="147"/>
    </location>
</feature>
<dbReference type="InterPro" id="IPR007557">
    <property type="entry name" value="PSP1_C"/>
</dbReference>
<evidence type="ECO:0000313" key="3">
    <source>
        <dbReference type="EMBL" id="KKN19045.1"/>
    </source>
</evidence>
<dbReference type="PANTHER" id="PTHR43830:SF3">
    <property type="entry name" value="PROTEIN PSP1"/>
    <property type="match status" value="1"/>
</dbReference>
<organism evidence="3">
    <name type="scientific">marine sediment metagenome</name>
    <dbReference type="NCBI Taxonomy" id="412755"/>
    <lineage>
        <taxon>unclassified sequences</taxon>
        <taxon>metagenomes</taxon>
        <taxon>ecological metagenomes</taxon>
    </lineage>
</organism>
<gene>
    <name evidence="3" type="ORF">LCGC14_0949730</name>
</gene>
<dbReference type="EMBL" id="LAZR01003372">
    <property type="protein sequence ID" value="KKN19045.1"/>
    <property type="molecule type" value="Genomic_DNA"/>
</dbReference>
<feature type="compositionally biased region" description="Basic residues" evidence="1">
    <location>
        <begin position="297"/>
        <end position="317"/>
    </location>
</feature>
<evidence type="ECO:0000259" key="2">
    <source>
        <dbReference type="PROSITE" id="PS51411"/>
    </source>
</evidence>
<sequence length="326" mass="37221">MPRVVGVNFKEAGKLTYYEIEPGVDALPGEQVIVETEQGTEMAEVVTPPENIPETESMSDLKPIVRKANDEDLQARQKHEDLEKEGMYVCQENINKHNLEMKLVDVECLFDETKMIFYFSAESRVDFRQLVKDLAAVFKKRIEMRQIGVRDEAKIIGGLGSCGRRLCCNSFLQDFEPVSVKFAKEQNLPLNPFKISGICGRLMCCLRYEYDQYKEFNKKAPKRGSWVKTAHGDGKVVDCNAPRESVVVQIDKGIRYDVPLNEIMGKAKAKPKVEQEDKPKDDEKDKAKDRTKDRTKGRTGPKHRPKGRAKHKPRSKKPKQETSSKK</sequence>
<comment type="caution">
    <text evidence="3">The sequence shown here is derived from an EMBL/GenBank/DDBJ whole genome shotgun (WGS) entry which is preliminary data.</text>
</comment>